<sequence>MQIQVPNMRTKASNQNKFLRILTIPIRVLSKARDFYVRSMTDCAERVSYGNVMGGPAGQLSSLPKSFSVSSSRSDDGEDLRELIRATSTRSLGNRVELDLYMKQQVKQSPAVVPRSCSVGMGRIDEDRPCDFGEDNVNVKAELLYPRSRSYAVTKRSVVF</sequence>
<dbReference type="AlphaFoldDB" id="A0A5J5AG71"/>
<dbReference type="EMBL" id="CM018045">
    <property type="protein sequence ID" value="KAA8528447.1"/>
    <property type="molecule type" value="Genomic_DNA"/>
</dbReference>
<evidence type="ECO:0000313" key="1">
    <source>
        <dbReference type="EMBL" id="KAA8528447.1"/>
    </source>
</evidence>
<evidence type="ECO:0000313" key="2">
    <source>
        <dbReference type="Proteomes" id="UP000325577"/>
    </source>
</evidence>
<dbReference type="PANTHER" id="PTHR33526:SF13">
    <property type="entry name" value="TYROSINE-PROTEIN PHOSPHATASE 3-LIKE"/>
    <property type="match status" value="1"/>
</dbReference>
<dbReference type="PANTHER" id="PTHR33526">
    <property type="entry name" value="OS07G0123800 PROTEIN"/>
    <property type="match status" value="1"/>
</dbReference>
<name>A0A5J5AG71_9ASTE</name>
<proteinExistence type="predicted"/>
<dbReference type="OrthoDB" id="1679543at2759"/>
<gene>
    <name evidence="1" type="ORF">F0562_035802</name>
</gene>
<protein>
    <submittedName>
        <fullName evidence="1">Uncharacterized protein</fullName>
    </submittedName>
</protein>
<dbReference type="InterPro" id="IPR016972">
    <property type="entry name" value="UCP031279"/>
</dbReference>
<keyword evidence="2" id="KW-1185">Reference proteome</keyword>
<dbReference type="Proteomes" id="UP000325577">
    <property type="component" value="Linkage Group LG21"/>
</dbReference>
<organism evidence="1 2">
    <name type="scientific">Nyssa sinensis</name>
    <dbReference type="NCBI Taxonomy" id="561372"/>
    <lineage>
        <taxon>Eukaryota</taxon>
        <taxon>Viridiplantae</taxon>
        <taxon>Streptophyta</taxon>
        <taxon>Embryophyta</taxon>
        <taxon>Tracheophyta</taxon>
        <taxon>Spermatophyta</taxon>
        <taxon>Magnoliopsida</taxon>
        <taxon>eudicotyledons</taxon>
        <taxon>Gunneridae</taxon>
        <taxon>Pentapetalae</taxon>
        <taxon>asterids</taxon>
        <taxon>Cornales</taxon>
        <taxon>Nyssaceae</taxon>
        <taxon>Nyssa</taxon>
    </lineage>
</organism>
<accession>A0A5J5AG71</accession>
<dbReference type="PIRSF" id="PIRSF031279">
    <property type="entry name" value="UCP031279"/>
    <property type="match status" value="1"/>
</dbReference>
<reference evidence="1 2" key="1">
    <citation type="submission" date="2019-09" db="EMBL/GenBank/DDBJ databases">
        <title>A chromosome-level genome assembly of the Chinese tupelo Nyssa sinensis.</title>
        <authorList>
            <person name="Yang X."/>
            <person name="Kang M."/>
            <person name="Yang Y."/>
            <person name="Xiong H."/>
            <person name="Wang M."/>
            <person name="Zhang Z."/>
            <person name="Wang Z."/>
            <person name="Wu H."/>
            <person name="Ma T."/>
            <person name="Liu J."/>
            <person name="Xi Z."/>
        </authorList>
    </citation>
    <scope>NUCLEOTIDE SEQUENCE [LARGE SCALE GENOMIC DNA]</scope>
    <source>
        <strain evidence="1">J267</strain>
        <tissue evidence="1">Leaf</tissue>
    </source>
</reference>